<dbReference type="InterPro" id="IPR050695">
    <property type="entry name" value="N-acetylmuramoyl_amidase_3"/>
</dbReference>
<proteinExistence type="predicted"/>
<dbReference type="AlphaFoldDB" id="A0A9X9XIB1"/>
<comment type="caution">
    <text evidence="6">The sequence shown here is derived from an EMBL/GenBank/DDBJ whole genome shotgun (WGS) entry which is preliminary data.</text>
</comment>
<evidence type="ECO:0000256" key="4">
    <source>
        <dbReference type="SAM" id="SignalP"/>
    </source>
</evidence>
<dbReference type="SUPFAM" id="SSF53187">
    <property type="entry name" value="Zn-dependent exopeptidases"/>
    <property type="match status" value="1"/>
</dbReference>
<evidence type="ECO:0000313" key="7">
    <source>
        <dbReference type="Proteomes" id="UP001138709"/>
    </source>
</evidence>
<dbReference type="InterPro" id="IPR002508">
    <property type="entry name" value="MurNAc-LAA_cat"/>
</dbReference>
<dbReference type="EMBL" id="JAAEDL010000032">
    <property type="protein sequence ID" value="MBR0683447.1"/>
    <property type="molecule type" value="Genomic_DNA"/>
</dbReference>
<reference evidence="6" key="2">
    <citation type="journal article" date="2021" name="Syst. Appl. Microbiol.">
        <title>Roseomonas hellenica sp. nov., isolated from roots of wild-growing Alkanna tinctoria.</title>
        <authorList>
            <person name="Rat A."/>
            <person name="Naranjo H.D."/>
            <person name="Lebbe L."/>
            <person name="Cnockaert M."/>
            <person name="Krigas N."/>
            <person name="Grigoriadou K."/>
            <person name="Maloupa E."/>
            <person name="Willems A."/>
        </authorList>
    </citation>
    <scope>NUCLEOTIDE SEQUENCE</scope>
    <source>
        <strain evidence="6">LMG 31228</strain>
    </source>
</reference>
<feature type="chain" id="PRO_5040738575" description="N-acetylmuramoyl-L-alanine amidase" evidence="4">
    <location>
        <begin position="26"/>
        <end position="377"/>
    </location>
</feature>
<reference evidence="6" key="1">
    <citation type="submission" date="2020-01" db="EMBL/GenBank/DDBJ databases">
        <authorList>
            <person name="Rat A."/>
        </authorList>
    </citation>
    <scope>NUCLEOTIDE SEQUENCE</scope>
    <source>
        <strain evidence="6">LMG 31228</strain>
    </source>
</reference>
<feature type="signal peptide" evidence="4">
    <location>
        <begin position="1"/>
        <end position="25"/>
    </location>
</feature>
<organism evidence="6 7">
    <name type="scientific">Neoroseomonas eburnea</name>
    <dbReference type="NCBI Taxonomy" id="1346889"/>
    <lineage>
        <taxon>Bacteria</taxon>
        <taxon>Pseudomonadati</taxon>
        <taxon>Pseudomonadota</taxon>
        <taxon>Alphaproteobacteria</taxon>
        <taxon>Acetobacterales</taxon>
        <taxon>Acetobacteraceae</taxon>
        <taxon>Neoroseomonas</taxon>
    </lineage>
</organism>
<sequence>MLGFGRRPFLGLGLLAATAASPARAGSIGEGALAPAGGGARLTLAVQGEQRWSLRPDADPARLVLHLPGAAWRMAASLRGAGPVRAAHFAAAEDMLVLELARPALGVPGPARAGHIVIDIRPAAAARFAAAARAGRDLASGLARGAAPLPLVVFDPGHGGRDPGAIGASGTYEKRIVLAAALETRRRLEATGACRVLLTRTRDVFVPLADRVEFARRREAALFVSLHADSAPGARGASVYTLAETATDAMSEALARRENRADIAGGLRLPSVSPDVQRILISLMRQETRAGSARLARLAVRELGEEVPLLPNTHREAGFVVLKAPEIPSALVELGFLSDPRDEAALQRADHRARLAGALARAVKGWLESAPVRAQVG</sequence>
<evidence type="ECO:0000259" key="5">
    <source>
        <dbReference type="SMART" id="SM00646"/>
    </source>
</evidence>
<keyword evidence="3" id="KW-0378">Hydrolase</keyword>
<evidence type="ECO:0000256" key="2">
    <source>
        <dbReference type="ARBA" id="ARBA00011901"/>
    </source>
</evidence>
<comment type="catalytic activity">
    <reaction evidence="1">
        <text>Hydrolyzes the link between N-acetylmuramoyl residues and L-amino acid residues in certain cell-wall glycopeptides.</text>
        <dbReference type="EC" id="3.5.1.28"/>
    </reaction>
</comment>
<dbReference type="Gene3D" id="3.40.630.40">
    <property type="entry name" value="Zn-dependent exopeptidases"/>
    <property type="match status" value="1"/>
</dbReference>
<dbReference type="Pfam" id="PF01520">
    <property type="entry name" value="Amidase_3"/>
    <property type="match status" value="1"/>
</dbReference>
<name>A0A9X9XIB1_9PROT</name>
<dbReference type="GO" id="GO:0008745">
    <property type="term" value="F:N-acetylmuramoyl-L-alanine amidase activity"/>
    <property type="evidence" value="ECO:0007669"/>
    <property type="project" value="UniProtKB-EC"/>
</dbReference>
<evidence type="ECO:0000256" key="3">
    <source>
        <dbReference type="ARBA" id="ARBA00022801"/>
    </source>
</evidence>
<evidence type="ECO:0000256" key="1">
    <source>
        <dbReference type="ARBA" id="ARBA00001561"/>
    </source>
</evidence>
<dbReference type="CDD" id="cd02696">
    <property type="entry name" value="MurNAc-LAA"/>
    <property type="match status" value="1"/>
</dbReference>
<protein>
    <recommendedName>
        <fullName evidence="2">N-acetylmuramoyl-L-alanine amidase</fullName>
        <ecNumber evidence="2">3.5.1.28</ecNumber>
    </recommendedName>
</protein>
<dbReference type="RefSeq" id="WP_211849016.1">
    <property type="nucleotide sequence ID" value="NZ_JAAEDL010000032.1"/>
</dbReference>
<gene>
    <name evidence="6" type="ORF">GXW74_23375</name>
</gene>
<dbReference type="PANTHER" id="PTHR30404:SF0">
    <property type="entry name" value="N-ACETYLMURAMOYL-L-ALANINE AMIDASE AMIC"/>
    <property type="match status" value="1"/>
</dbReference>
<feature type="domain" description="MurNAc-LAA" evidence="5">
    <location>
        <begin position="212"/>
        <end position="364"/>
    </location>
</feature>
<keyword evidence="7" id="KW-1185">Reference proteome</keyword>
<dbReference type="PROSITE" id="PS51318">
    <property type="entry name" value="TAT"/>
    <property type="match status" value="1"/>
</dbReference>
<dbReference type="SMART" id="SM00646">
    <property type="entry name" value="Ami_3"/>
    <property type="match status" value="1"/>
</dbReference>
<dbReference type="GO" id="GO:0009253">
    <property type="term" value="P:peptidoglycan catabolic process"/>
    <property type="evidence" value="ECO:0007669"/>
    <property type="project" value="InterPro"/>
</dbReference>
<evidence type="ECO:0000313" key="6">
    <source>
        <dbReference type="EMBL" id="MBR0683447.1"/>
    </source>
</evidence>
<dbReference type="InterPro" id="IPR006311">
    <property type="entry name" value="TAT_signal"/>
</dbReference>
<dbReference type="Proteomes" id="UP001138709">
    <property type="component" value="Unassembled WGS sequence"/>
</dbReference>
<accession>A0A9X9XIB1</accession>
<keyword evidence="4" id="KW-0732">Signal</keyword>
<dbReference type="EC" id="3.5.1.28" evidence="2"/>
<dbReference type="PANTHER" id="PTHR30404">
    <property type="entry name" value="N-ACETYLMURAMOYL-L-ALANINE AMIDASE"/>
    <property type="match status" value="1"/>
</dbReference>
<dbReference type="GO" id="GO:0030288">
    <property type="term" value="C:outer membrane-bounded periplasmic space"/>
    <property type="evidence" value="ECO:0007669"/>
    <property type="project" value="TreeGrafter"/>
</dbReference>